<dbReference type="AlphaFoldDB" id="A0A916NC24"/>
<gene>
    <name evidence="1" type="ORF">DYBT9275_02782</name>
</gene>
<reference evidence="1" key="1">
    <citation type="submission" date="2021-04" db="EMBL/GenBank/DDBJ databases">
        <authorList>
            <person name="Rodrigo-Torres L."/>
            <person name="Arahal R. D."/>
            <person name="Lucena T."/>
        </authorList>
    </citation>
    <scope>NUCLEOTIDE SEQUENCE</scope>
    <source>
        <strain evidence="1">CECT 9275</strain>
    </source>
</reference>
<evidence type="ECO:0000313" key="2">
    <source>
        <dbReference type="Proteomes" id="UP000680038"/>
    </source>
</evidence>
<dbReference type="EMBL" id="CAJRAF010000002">
    <property type="protein sequence ID" value="CAG5001994.1"/>
    <property type="molecule type" value="Genomic_DNA"/>
</dbReference>
<keyword evidence="2" id="KW-1185">Reference proteome</keyword>
<protein>
    <submittedName>
        <fullName evidence="1">Uncharacterized protein</fullName>
    </submittedName>
</protein>
<dbReference type="Proteomes" id="UP000680038">
    <property type="component" value="Unassembled WGS sequence"/>
</dbReference>
<proteinExistence type="predicted"/>
<organism evidence="1 2">
    <name type="scientific">Dyadobacter helix</name>
    <dbReference type="NCBI Taxonomy" id="2822344"/>
    <lineage>
        <taxon>Bacteria</taxon>
        <taxon>Pseudomonadati</taxon>
        <taxon>Bacteroidota</taxon>
        <taxon>Cytophagia</taxon>
        <taxon>Cytophagales</taxon>
        <taxon>Spirosomataceae</taxon>
        <taxon>Dyadobacter</taxon>
    </lineage>
</organism>
<accession>A0A916NC24</accession>
<name>A0A916NC24_9BACT</name>
<comment type="caution">
    <text evidence="1">The sequence shown here is derived from an EMBL/GenBank/DDBJ whole genome shotgun (WGS) entry which is preliminary data.</text>
</comment>
<sequence>MAINNNWCSANCPVDCDDTLVVVPDLGCEAPNNDEIDTIYWSNQILSEGDVTEWNERLDNSGTAEANTIRSMPVKGSLPRVDPAFKTSQLGTAIPMEVDRVMSFIVEDDKDTTFNFLKTIQCGMSKRFWLKSGGHMYGGLEGIVGTLVSSYEINPDAETMAHNWQVQLRFKSKCFPDRVASPI</sequence>
<dbReference type="RefSeq" id="WP_215239352.1">
    <property type="nucleotide sequence ID" value="NZ_CAJRAF010000002.1"/>
</dbReference>
<evidence type="ECO:0000313" key="1">
    <source>
        <dbReference type="EMBL" id="CAG5001994.1"/>
    </source>
</evidence>